<proteinExistence type="predicted"/>
<organism evidence="1 2">
    <name type="scientific">Vibrio ishigakensis</name>
    <dbReference type="NCBI Taxonomy" id="1481914"/>
    <lineage>
        <taxon>Bacteria</taxon>
        <taxon>Pseudomonadati</taxon>
        <taxon>Pseudomonadota</taxon>
        <taxon>Gammaproteobacteria</taxon>
        <taxon>Vibrionales</taxon>
        <taxon>Vibrionaceae</taxon>
        <taxon>Vibrio</taxon>
    </lineage>
</organism>
<dbReference type="Gene3D" id="3.40.50.300">
    <property type="entry name" value="P-loop containing nucleotide triphosphate hydrolases"/>
    <property type="match status" value="1"/>
</dbReference>
<reference evidence="1 2" key="2">
    <citation type="submission" date="2015-01" db="EMBL/GenBank/DDBJ databases">
        <authorList>
            <consortium name="NBRP consortium"/>
            <person name="Sawabe T."/>
            <person name="Meirelles P."/>
            <person name="Feng G."/>
            <person name="Sayaka M."/>
            <person name="Hattori M."/>
            <person name="Ohkuma M."/>
        </authorList>
    </citation>
    <scope>NUCLEOTIDE SEQUENCE [LARGE SCALE GENOMIC DNA]</scope>
    <source>
        <strain evidence="2">JCM 19231</strain>
    </source>
</reference>
<dbReference type="SUPFAM" id="SSF52540">
    <property type="entry name" value="P-loop containing nucleoside triphosphate hydrolases"/>
    <property type="match status" value="1"/>
</dbReference>
<keyword evidence="2" id="KW-1185">Reference proteome</keyword>
<dbReference type="InterPro" id="IPR027417">
    <property type="entry name" value="P-loop_NTPase"/>
</dbReference>
<accession>A0A0B8P4S8</accession>
<dbReference type="Proteomes" id="UP000031671">
    <property type="component" value="Unassembled WGS sequence"/>
</dbReference>
<dbReference type="PANTHER" id="PTHR13308">
    <property type="entry name" value="NEDD4-BINDING PROTEIN 2-LIKE 1"/>
    <property type="match status" value="1"/>
</dbReference>
<comment type="caution">
    <text evidence="1">The sequence shown here is derived from an EMBL/GenBank/DDBJ whole genome shotgun (WGS) entry which is preliminary data.</text>
</comment>
<protein>
    <submittedName>
        <fullName evidence="1">Uncharacterized protein</fullName>
    </submittedName>
</protein>
<dbReference type="AlphaFoldDB" id="A0A0B8P4S8"/>
<dbReference type="Pfam" id="PF13671">
    <property type="entry name" value="AAA_33"/>
    <property type="match status" value="1"/>
</dbReference>
<dbReference type="EMBL" id="BBRZ01000081">
    <property type="protein sequence ID" value="GAM58288.1"/>
    <property type="molecule type" value="Genomic_DNA"/>
</dbReference>
<name>A0A0B8P4S8_9VIBR</name>
<gene>
    <name evidence="1" type="ORF">JCM19231_98</name>
</gene>
<dbReference type="InterPro" id="IPR026302">
    <property type="entry name" value="NEDD4-bd_p2"/>
</dbReference>
<reference evidence="1 2" key="1">
    <citation type="submission" date="2015-01" db="EMBL/GenBank/DDBJ databases">
        <title>Vibrio sp. C1 JCM 19231 whole genome shotgun sequence.</title>
        <authorList>
            <person name="Sawabe T."/>
            <person name="Meirelles P."/>
            <person name="Feng G."/>
            <person name="Sayaka M."/>
            <person name="Hattori M."/>
            <person name="Ohkuma M."/>
        </authorList>
    </citation>
    <scope>NUCLEOTIDE SEQUENCE [LARGE SCALE GENOMIC DNA]</scope>
    <source>
        <strain evidence="2">JCM 19231</strain>
    </source>
</reference>
<evidence type="ECO:0000313" key="1">
    <source>
        <dbReference type="EMBL" id="GAM58288.1"/>
    </source>
</evidence>
<evidence type="ECO:0000313" key="2">
    <source>
        <dbReference type="Proteomes" id="UP000031671"/>
    </source>
</evidence>
<dbReference type="PANTHER" id="PTHR13308:SF5">
    <property type="entry name" value="NEDD4-BINDING PROTEIN 2-LIKE 1"/>
    <property type="match status" value="1"/>
</dbReference>
<sequence length="153" mass="17883">MSMQRPQFIEFAEMQTKPYLLLIRGLPGSGKSTLARELAKRFSLQHLEADMFFENEQGEYQFEPDKIKDAHSWCQNKARESLKNNQSVVVSNTSVKLWEIKPYRQMAKKLGLKVFYLECDGAFDSVHGVPRSTIEKMRNKWQPIPDSWHQDNC</sequence>
<dbReference type="RefSeq" id="WP_261835494.1">
    <property type="nucleotide sequence ID" value="NZ_AP024881.1"/>
</dbReference>